<evidence type="ECO:0000313" key="2">
    <source>
        <dbReference type="Proteomes" id="UP000294933"/>
    </source>
</evidence>
<dbReference type="InterPro" id="IPR011990">
    <property type="entry name" value="TPR-like_helical_dom_sf"/>
</dbReference>
<protein>
    <recommendedName>
        <fullName evidence="3">F-box domain-containing protein</fullName>
    </recommendedName>
</protein>
<accession>A0A4Y7Q3Q2</accession>
<evidence type="ECO:0000313" key="1">
    <source>
        <dbReference type="EMBL" id="TDL21961.1"/>
    </source>
</evidence>
<reference evidence="1 2" key="1">
    <citation type="submission" date="2018-06" db="EMBL/GenBank/DDBJ databases">
        <title>A transcriptomic atlas of mushroom development highlights an independent origin of complex multicellularity.</title>
        <authorList>
            <consortium name="DOE Joint Genome Institute"/>
            <person name="Krizsan K."/>
            <person name="Almasi E."/>
            <person name="Merenyi Z."/>
            <person name="Sahu N."/>
            <person name="Viragh M."/>
            <person name="Koszo T."/>
            <person name="Mondo S."/>
            <person name="Kiss B."/>
            <person name="Balint B."/>
            <person name="Kues U."/>
            <person name="Barry K."/>
            <person name="Hegedus J.C."/>
            <person name="Henrissat B."/>
            <person name="Johnson J."/>
            <person name="Lipzen A."/>
            <person name="Ohm R."/>
            <person name="Nagy I."/>
            <person name="Pangilinan J."/>
            <person name="Yan J."/>
            <person name="Xiong Y."/>
            <person name="Grigoriev I.V."/>
            <person name="Hibbett D.S."/>
            <person name="Nagy L.G."/>
        </authorList>
    </citation>
    <scope>NUCLEOTIDE SEQUENCE [LARGE SCALE GENOMIC DNA]</scope>
    <source>
        <strain evidence="1 2">SZMC22713</strain>
    </source>
</reference>
<proteinExistence type="predicted"/>
<evidence type="ECO:0008006" key="3">
    <source>
        <dbReference type="Google" id="ProtNLM"/>
    </source>
</evidence>
<dbReference type="STRING" id="50990.A0A4Y7Q3Q2"/>
<organism evidence="1 2">
    <name type="scientific">Rickenella mellea</name>
    <dbReference type="NCBI Taxonomy" id="50990"/>
    <lineage>
        <taxon>Eukaryota</taxon>
        <taxon>Fungi</taxon>
        <taxon>Dikarya</taxon>
        <taxon>Basidiomycota</taxon>
        <taxon>Agaricomycotina</taxon>
        <taxon>Agaricomycetes</taxon>
        <taxon>Hymenochaetales</taxon>
        <taxon>Rickenellaceae</taxon>
        <taxon>Rickenella</taxon>
    </lineage>
</organism>
<sequence length="596" mass="67894">MDGARSPPWKVFWEHGMEASRLSKYVESLAQFDKAASRRSDEQVIFESRSVALEMLGRYEEALRDSKRVIDLAPASYEGYARSSQILFKTGKLHASLEMANHALKRVNECDQGQRDELLCLKRQILSSLTKGVTSASHFDKLPFDIASIIFTLAVREDTSRSITMSHVCQSWRAMALKMPTLWNSVVIGRRLEVQMAEVFLKRTNGNIKRLEIHYDFGFFQKNFFGRHAHDSFWSQLETLALINVPESDPPHHFIPWEKLRLTHFILTSKHHFMHTSYSLWEALNLMSFHSIKSVAFTGPFVPPSHFERYSNLTKLEFHFKAPRMLYPQQGLTSLFYNNPGLNTVILDVLVAELTEIRRPTPFAMTSLVRLESFRYGSWLANLLRGGAFSFPAIQILHLYKPVNLREYLFLLKPFAANLVDLRISNIERSAPTPMLISFLQASHNLVTLDLSGFYTNLSDEMDALAGRNQSMICLKLEHVHFGSCNTLSSASLINLVHSRLSHAKEDNIGALHGALAITNTTMEPRHSENLEKSTYDGIGGDTTVMAIQSLTIEHCALIDSDTIRRLMTMVKQIRYVPSLSFTRKTPQAPKRGAWR</sequence>
<dbReference type="VEuPathDB" id="FungiDB:BD410DRAFT_898552"/>
<dbReference type="SUPFAM" id="SSF48452">
    <property type="entry name" value="TPR-like"/>
    <property type="match status" value="1"/>
</dbReference>
<dbReference type="Gene3D" id="1.20.1280.50">
    <property type="match status" value="1"/>
</dbReference>
<dbReference type="EMBL" id="ML170177">
    <property type="protein sequence ID" value="TDL21961.1"/>
    <property type="molecule type" value="Genomic_DNA"/>
</dbReference>
<dbReference type="OrthoDB" id="2423701at2759"/>
<dbReference type="Proteomes" id="UP000294933">
    <property type="component" value="Unassembled WGS sequence"/>
</dbReference>
<dbReference type="Gene3D" id="1.25.40.10">
    <property type="entry name" value="Tetratricopeptide repeat domain"/>
    <property type="match status" value="1"/>
</dbReference>
<keyword evidence="2" id="KW-1185">Reference proteome</keyword>
<dbReference type="AlphaFoldDB" id="A0A4Y7Q3Q2"/>
<gene>
    <name evidence="1" type="ORF">BD410DRAFT_898552</name>
</gene>
<dbReference type="InterPro" id="IPR032675">
    <property type="entry name" value="LRR_dom_sf"/>
</dbReference>
<name>A0A4Y7Q3Q2_9AGAM</name>
<dbReference type="Gene3D" id="3.80.10.10">
    <property type="entry name" value="Ribonuclease Inhibitor"/>
    <property type="match status" value="1"/>
</dbReference>